<name>A0A4R7K2W6_9FLAO</name>
<dbReference type="EMBL" id="SOAY01000011">
    <property type="protein sequence ID" value="TDT45210.1"/>
    <property type="molecule type" value="Genomic_DNA"/>
</dbReference>
<protein>
    <submittedName>
        <fullName evidence="1">Putative SnoaL-like aldol condensation-catalyzing enzyme</fullName>
    </submittedName>
</protein>
<dbReference type="SUPFAM" id="SSF54427">
    <property type="entry name" value="NTF2-like"/>
    <property type="match status" value="2"/>
</dbReference>
<dbReference type="OrthoDB" id="9812089at2"/>
<dbReference type="Proteomes" id="UP000294749">
    <property type="component" value="Unassembled WGS sequence"/>
</dbReference>
<dbReference type="PROSITE" id="PS51257">
    <property type="entry name" value="PROKAR_LIPOPROTEIN"/>
    <property type="match status" value="1"/>
</dbReference>
<accession>A0A4R7K2W6</accession>
<dbReference type="Gene3D" id="3.10.450.50">
    <property type="match status" value="2"/>
</dbReference>
<comment type="caution">
    <text evidence="1">The sequence shown here is derived from an EMBL/GenBank/DDBJ whole genome shotgun (WGS) entry which is preliminary data.</text>
</comment>
<keyword evidence="2" id="KW-1185">Reference proteome</keyword>
<dbReference type="AlphaFoldDB" id="A0A4R7K2W6"/>
<dbReference type="InterPro" id="IPR032710">
    <property type="entry name" value="NTF2-like_dom_sf"/>
</dbReference>
<dbReference type="RefSeq" id="WP_133687561.1">
    <property type="nucleotide sequence ID" value="NZ_SOAY01000011.1"/>
</dbReference>
<organism evidence="1 2">
    <name type="scientific">Maribacter spongiicola</name>
    <dbReference type="NCBI Taxonomy" id="1206753"/>
    <lineage>
        <taxon>Bacteria</taxon>
        <taxon>Pseudomonadati</taxon>
        <taxon>Bacteroidota</taxon>
        <taxon>Flavobacteriia</taxon>
        <taxon>Flavobacteriales</taxon>
        <taxon>Flavobacteriaceae</taxon>
        <taxon>Maribacter</taxon>
    </lineage>
</organism>
<sequence>MLQKTIVKNILTMAIILVLSSCNSNKSIGKQSTTTCEMDNTYTSEKGHQFGDRSRSALTAIFRTAKTNNFEAFMNIASDPYIQHSPDLPDGWEPVWKLTTERPAGFSSKKIEWLGSDGLLDNGNFLVMLREVNRGDGTPKSKIVDIMRFDNEGKYAEHWDIRQPLSDKTVSGHSETGTTGKFVEMPVNYSEKQEEANKKTAVKFLNRAFNKGALDNALDNMVYEGYIQHNPMIADGIAPVKEIFKSGKIPALCYDIKYVLAQNDIVVVYSKVTSSAGITAVIDILRIRDGKLVEHWDVVEPVPADKDMPHKNGMF</sequence>
<evidence type="ECO:0000313" key="1">
    <source>
        <dbReference type="EMBL" id="TDT45210.1"/>
    </source>
</evidence>
<evidence type="ECO:0000313" key="2">
    <source>
        <dbReference type="Proteomes" id="UP000294749"/>
    </source>
</evidence>
<proteinExistence type="predicted"/>
<gene>
    <name evidence="1" type="ORF">CLV90_2295</name>
</gene>
<reference evidence="1 2" key="1">
    <citation type="submission" date="2019-03" db="EMBL/GenBank/DDBJ databases">
        <title>Genomic Encyclopedia of Archaeal and Bacterial Type Strains, Phase II (KMG-II): from individual species to whole genera.</title>
        <authorList>
            <person name="Goeker M."/>
        </authorList>
    </citation>
    <scope>NUCLEOTIDE SEQUENCE [LARGE SCALE GENOMIC DNA]</scope>
    <source>
        <strain evidence="1 2">DSM 25233</strain>
    </source>
</reference>